<dbReference type="SUPFAM" id="SSF50249">
    <property type="entry name" value="Nucleic acid-binding proteins"/>
    <property type="match status" value="1"/>
</dbReference>
<comment type="caution">
    <text evidence="5">The sequence shown here is derived from an EMBL/GenBank/DDBJ whole genome shotgun (WGS) entry which is preliminary data.</text>
</comment>
<gene>
    <name evidence="5" type="primary">csaA</name>
    <name evidence="5" type="ORF">GCM10008111_12160</name>
</gene>
<keyword evidence="2 3" id="KW-0694">RNA-binding</keyword>
<dbReference type="RefSeq" id="WP_189481547.1">
    <property type="nucleotide sequence ID" value="NZ_BMYR01000004.1"/>
</dbReference>
<dbReference type="InterPro" id="IPR002547">
    <property type="entry name" value="tRNA-bd_dom"/>
</dbReference>
<evidence type="ECO:0000259" key="4">
    <source>
        <dbReference type="PROSITE" id="PS50886"/>
    </source>
</evidence>
<evidence type="ECO:0000313" key="6">
    <source>
        <dbReference type="Proteomes" id="UP000634667"/>
    </source>
</evidence>
<feature type="domain" description="TRNA-binding" evidence="4">
    <location>
        <begin position="8"/>
        <end position="112"/>
    </location>
</feature>
<dbReference type="InterPro" id="IPR012340">
    <property type="entry name" value="NA-bd_OB-fold"/>
</dbReference>
<keyword evidence="1 3" id="KW-0820">tRNA-binding</keyword>
<name>A0ABQ2WM47_9ALTE</name>
<dbReference type="NCBIfam" id="NF007493">
    <property type="entry name" value="PRK10089.1-2"/>
    <property type="match status" value="1"/>
</dbReference>
<dbReference type="PANTHER" id="PTHR11586:SF37">
    <property type="entry name" value="TRNA-BINDING DOMAIN-CONTAINING PROTEIN"/>
    <property type="match status" value="1"/>
</dbReference>
<sequence length="112" mass="12248">MDYIEWDDFQKVDIRVGTIVQVDAFPQARKPAYLLQIDFGTDIGIKKSSAQITALYSAEQLIGKQVLGVVNFGPKQIGPIMSECLITGFYQTDGAVVLASVERSVPNGARLL</sequence>
<dbReference type="EMBL" id="BMYR01000004">
    <property type="protein sequence ID" value="GGW57642.1"/>
    <property type="molecule type" value="Genomic_DNA"/>
</dbReference>
<protein>
    <submittedName>
        <fullName evidence="5">tRNA-binding protein</fullName>
    </submittedName>
</protein>
<dbReference type="PROSITE" id="PS50886">
    <property type="entry name" value="TRBD"/>
    <property type="match status" value="1"/>
</dbReference>
<evidence type="ECO:0000256" key="1">
    <source>
        <dbReference type="ARBA" id="ARBA00022555"/>
    </source>
</evidence>
<dbReference type="Proteomes" id="UP000634667">
    <property type="component" value="Unassembled WGS sequence"/>
</dbReference>
<dbReference type="NCBIfam" id="NF007494">
    <property type="entry name" value="PRK10089.1-3"/>
    <property type="match status" value="1"/>
</dbReference>
<dbReference type="PANTHER" id="PTHR11586">
    <property type="entry name" value="TRNA-AMINOACYLATION COFACTOR ARC1 FAMILY MEMBER"/>
    <property type="match status" value="1"/>
</dbReference>
<reference evidence="6" key="1">
    <citation type="journal article" date="2019" name="Int. J. Syst. Evol. Microbiol.">
        <title>The Global Catalogue of Microorganisms (GCM) 10K type strain sequencing project: providing services to taxonomists for standard genome sequencing and annotation.</title>
        <authorList>
            <consortium name="The Broad Institute Genomics Platform"/>
            <consortium name="The Broad Institute Genome Sequencing Center for Infectious Disease"/>
            <person name="Wu L."/>
            <person name="Ma J."/>
        </authorList>
    </citation>
    <scope>NUCLEOTIDE SEQUENCE [LARGE SCALE GENOMIC DNA]</scope>
    <source>
        <strain evidence="6">KCTC 23723</strain>
    </source>
</reference>
<dbReference type="InterPro" id="IPR008231">
    <property type="entry name" value="CsaA"/>
</dbReference>
<accession>A0ABQ2WM47</accession>
<organism evidence="5 6">
    <name type="scientific">Alishewanella tabrizica</name>
    <dbReference type="NCBI Taxonomy" id="671278"/>
    <lineage>
        <taxon>Bacteria</taxon>
        <taxon>Pseudomonadati</taxon>
        <taxon>Pseudomonadota</taxon>
        <taxon>Gammaproteobacteria</taxon>
        <taxon>Alteromonadales</taxon>
        <taxon>Alteromonadaceae</taxon>
        <taxon>Alishewanella</taxon>
    </lineage>
</organism>
<proteinExistence type="predicted"/>
<dbReference type="InterPro" id="IPR051270">
    <property type="entry name" value="Tyrosine-tRNA_ligase_regulator"/>
</dbReference>
<evidence type="ECO:0000256" key="2">
    <source>
        <dbReference type="ARBA" id="ARBA00022884"/>
    </source>
</evidence>
<dbReference type="Gene3D" id="2.40.50.140">
    <property type="entry name" value="Nucleic acid-binding proteins"/>
    <property type="match status" value="1"/>
</dbReference>
<dbReference type="NCBIfam" id="TIGR02222">
    <property type="entry name" value="chap_CsaA"/>
    <property type="match status" value="1"/>
</dbReference>
<dbReference type="Pfam" id="PF01588">
    <property type="entry name" value="tRNA_bind"/>
    <property type="match status" value="1"/>
</dbReference>
<evidence type="ECO:0000256" key="3">
    <source>
        <dbReference type="PROSITE-ProRule" id="PRU00209"/>
    </source>
</evidence>
<dbReference type="NCBIfam" id="NF007495">
    <property type="entry name" value="PRK10089.1-4"/>
    <property type="match status" value="1"/>
</dbReference>
<dbReference type="CDD" id="cd02798">
    <property type="entry name" value="tRNA_bind_CsaA"/>
    <property type="match status" value="1"/>
</dbReference>
<evidence type="ECO:0000313" key="5">
    <source>
        <dbReference type="EMBL" id="GGW57642.1"/>
    </source>
</evidence>
<keyword evidence="6" id="KW-1185">Reference proteome</keyword>